<dbReference type="GO" id="GO:0005524">
    <property type="term" value="F:ATP binding"/>
    <property type="evidence" value="ECO:0007669"/>
    <property type="project" value="UniProtKB-KW"/>
</dbReference>
<dbReference type="InterPro" id="IPR013654">
    <property type="entry name" value="PAS_2"/>
</dbReference>
<keyword evidence="11" id="KW-0157">Chromophore</keyword>
<dbReference type="InterPro" id="IPR005467">
    <property type="entry name" value="His_kinase_dom"/>
</dbReference>
<evidence type="ECO:0000256" key="3">
    <source>
        <dbReference type="ARBA" id="ARBA00012438"/>
    </source>
</evidence>
<dbReference type="InterPro" id="IPR003018">
    <property type="entry name" value="GAF"/>
</dbReference>
<dbReference type="GO" id="GO:0000155">
    <property type="term" value="F:phosphorelay sensor kinase activity"/>
    <property type="evidence" value="ECO:0007669"/>
    <property type="project" value="InterPro"/>
</dbReference>
<dbReference type="Pfam" id="PF02518">
    <property type="entry name" value="HATPase_c"/>
    <property type="match status" value="1"/>
</dbReference>
<evidence type="ECO:0000256" key="11">
    <source>
        <dbReference type="ARBA" id="ARBA00022991"/>
    </source>
</evidence>
<keyword evidence="9 16" id="KW-0418">Kinase</keyword>
<dbReference type="SMART" id="SM00065">
    <property type="entry name" value="GAF"/>
    <property type="match status" value="1"/>
</dbReference>
<proteinExistence type="inferred from homology"/>
<evidence type="ECO:0000256" key="8">
    <source>
        <dbReference type="ARBA" id="ARBA00022741"/>
    </source>
</evidence>
<dbReference type="GO" id="GO:0000156">
    <property type="term" value="F:phosphorelay response regulator activity"/>
    <property type="evidence" value="ECO:0007669"/>
    <property type="project" value="TreeGrafter"/>
</dbReference>
<dbReference type="Gene3D" id="3.30.450.20">
    <property type="entry name" value="PAS domain"/>
    <property type="match status" value="1"/>
</dbReference>
<dbReference type="SUPFAM" id="SSF55874">
    <property type="entry name" value="ATPase domain of HSP90 chaperone/DNA topoisomerase II/histidine kinase"/>
    <property type="match status" value="1"/>
</dbReference>
<dbReference type="PANTHER" id="PTHR42878:SF7">
    <property type="entry name" value="SENSOR HISTIDINE KINASE GLRK"/>
    <property type="match status" value="1"/>
</dbReference>
<dbReference type="InterPro" id="IPR003594">
    <property type="entry name" value="HATPase_dom"/>
</dbReference>
<dbReference type="Pfam" id="PF00512">
    <property type="entry name" value="HisKA"/>
    <property type="match status" value="1"/>
</dbReference>
<evidence type="ECO:0000256" key="2">
    <source>
        <dbReference type="ARBA" id="ARBA00006402"/>
    </source>
</evidence>
<dbReference type="SUPFAM" id="SSF55785">
    <property type="entry name" value="PYP-like sensor domain (PAS domain)"/>
    <property type="match status" value="1"/>
</dbReference>
<dbReference type="SUPFAM" id="SSF55781">
    <property type="entry name" value="GAF domain-like"/>
    <property type="match status" value="2"/>
</dbReference>
<evidence type="ECO:0000256" key="7">
    <source>
        <dbReference type="ARBA" id="ARBA00022679"/>
    </source>
</evidence>
<dbReference type="InterPro" id="IPR036890">
    <property type="entry name" value="HATPase_C_sf"/>
</dbReference>
<dbReference type="GO" id="GO:0007234">
    <property type="term" value="P:osmosensory signaling via phosphorelay pathway"/>
    <property type="evidence" value="ECO:0007669"/>
    <property type="project" value="TreeGrafter"/>
</dbReference>
<dbReference type="AlphaFoldDB" id="A0A1I2ISI8"/>
<dbReference type="FunFam" id="3.30.565.10:FF:000006">
    <property type="entry name" value="Sensor histidine kinase WalK"/>
    <property type="match status" value="1"/>
</dbReference>
<dbReference type="GO" id="GO:0009881">
    <property type="term" value="F:photoreceptor activity"/>
    <property type="evidence" value="ECO:0007669"/>
    <property type="project" value="UniProtKB-KW"/>
</dbReference>
<comment type="catalytic activity">
    <reaction evidence="1">
        <text>ATP + protein L-histidine = ADP + protein N-phospho-L-histidine.</text>
        <dbReference type="EC" id="2.7.13.3"/>
    </reaction>
</comment>
<protein>
    <recommendedName>
        <fullName evidence="3">histidine kinase</fullName>
        <ecNumber evidence="3">2.7.13.3</ecNumber>
    </recommendedName>
</protein>
<gene>
    <name evidence="16" type="ORF">SAMN03003324_03950</name>
</gene>
<dbReference type="InterPro" id="IPR003661">
    <property type="entry name" value="HisK_dim/P_dom"/>
</dbReference>
<evidence type="ECO:0000256" key="13">
    <source>
        <dbReference type="ARBA" id="ARBA00023170"/>
    </source>
</evidence>
<dbReference type="EC" id="2.7.13.3" evidence="3"/>
<dbReference type="InterPro" id="IPR016132">
    <property type="entry name" value="Phyto_chromo_attachment"/>
</dbReference>
<name>A0A1I2ISI8_9SPHI</name>
<keyword evidence="6" id="KW-0716">Sensory transduction</keyword>
<feature type="domain" description="Phytochrome chromophore attachment site" evidence="14">
    <location>
        <begin position="153"/>
        <end position="309"/>
    </location>
</feature>
<dbReference type="PROSITE" id="PS50109">
    <property type="entry name" value="HIS_KIN"/>
    <property type="match status" value="1"/>
</dbReference>
<evidence type="ECO:0000256" key="12">
    <source>
        <dbReference type="ARBA" id="ARBA00023012"/>
    </source>
</evidence>
<organism evidence="16 17">
    <name type="scientific">Pedobacter antarcticus</name>
    <dbReference type="NCBI Taxonomy" id="34086"/>
    <lineage>
        <taxon>Bacteria</taxon>
        <taxon>Pseudomonadati</taxon>
        <taxon>Bacteroidota</taxon>
        <taxon>Sphingobacteriia</taxon>
        <taxon>Sphingobacteriales</taxon>
        <taxon>Sphingobacteriaceae</taxon>
        <taxon>Pedobacter</taxon>
    </lineage>
</organism>
<dbReference type="InterPro" id="IPR013515">
    <property type="entry name" value="Phytochrome_cen-reg"/>
</dbReference>
<dbReference type="PANTHER" id="PTHR42878">
    <property type="entry name" value="TWO-COMPONENT HISTIDINE KINASE"/>
    <property type="match status" value="1"/>
</dbReference>
<accession>A0A1I2ISI8</accession>
<dbReference type="PRINTS" id="PR01033">
    <property type="entry name" value="PHYTOCHROME"/>
</dbReference>
<dbReference type="GO" id="GO:0030295">
    <property type="term" value="F:protein kinase activator activity"/>
    <property type="evidence" value="ECO:0007669"/>
    <property type="project" value="TreeGrafter"/>
</dbReference>
<keyword evidence="5" id="KW-0597">Phosphoprotein</keyword>
<dbReference type="InterPro" id="IPR050351">
    <property type="entry name" value="BphY/WalK/GraS-like"/>
</dbReference>
<keyword evidence="8" id="KW-0547">Nucleotide-binding</keyword>
<keyword evidence="13" id="KW-0675">Receptor</keyword>
<dbReference type="InterPro" id="IPR029016">
    <property type="entry name" value="GAF-like_dom_sf"/>
</dbReference>
<dbReference type="CDD" id="cd00082">
    <property type="entry name" value="HisKA"/>
    <property type="match status" value="1"/>
</dbReference>
<dbReference type="Gene3D" id="3.30.450.40">
    <property type="match status" value="1"/>
</dbReference>
<dbReference type="InterPro" id="IPR035965">
    <property type="entry name" value="PAS-like_dom_sf"/>
</dbReference>
<dbReference type="InterPro" id="IPR036097">
    <property type="entry name" value="HisK_dim/P_sf"/>
</dbReference>
<dbReference type="Gene3D" id="1.10.287.130">
    <property type="match status" value="1"/>
</dbReference>
<evidence type="ECO:0000256" key="1">
    <source>
        <dbReference type="ARBA" id="ARBA00000085"/>
    </source>
</evidence>
<dbReference type="Gene3D" id="3.30.450.270">
    <property type="match status" value="1"/>
</dbReference>
<reference evidence="16 17" key="1">
    <citation type="submission" date="2016-10" db="EMBL/GenBank/DDBJ databases">
        <authorList>
            <person name="de Groot N.N."/>
        </authorList>
    </citation>
    <scope>NUCLEOTIDE SEQUENCE [LARGE SCALE GENOMIC DNA]</scope>
    <source>
        <strain evidence="16 17">ATCC 51969</strain>
    </source>
</reference>
<dbReference type="EMBL" id="FONS01000015">
    <property type="protein sequence ID" value="SFF45275.1"/>
    <property type="molecule type" value="Genomic_DNA"/>
</dbReference>
<evidence type="ECO:0000256" key="10">
    <source>
        <dbReference type="ARBA" id="ARBA00022840"/>
    </source>
</evidence>
<dbReference type="Gene3D" id="3.30.565.10">
    <property type="entry name" value="Histidine kinase-like ATPase, C-terminal domain"/>
    <property type="match status" value="1"/>
</dbReference>
<keyword evidence="4" id="KW-0600">Photoreceptor protein</keyword>
<dbReference type="GO" id="GO:0009584">
    <property type="term" value="P:detection of visible light"/>
    <property type="evidence" value="ECO:0007669"/>
    <property type="project" value="InterPro"/>
</dbReference>
<evidence type="ECO:0000259" key="15">
    <source>
        <dbReference type="PROSITE" id="PS50109"/>
    </source>
</evidence>
<dbReference type="Pfam" id="PF00360">
    <property type="entry name" value="PHY"/>
    <property type="match status" value="1"/>
</dbReference>
<keyword evidence="12" id="KW-0902">Two-component regulatory system</keyword>
<evidence type="ECO:0000256" key="9">
    <source>
        <dbReference type="ARBA" id="ARBA00022777"/>
    </source>
</evidence>
<evidence type="ECO:0000259" key="14">
    <source>
        <dbReference type="PROSITE" id="PS50046"/>
    </source>
</evidence>
<dbReference type="Pfam" id="PF08446">
    <property type="entry name" value="PAS_2"/>
    <property type="match status" value="1"/>
</dbReference>
<evidence type="ECO:0000313" key="17">
    <source>
        <dbReference type="Proteomes" id="UP000183129"/>
    </source>
</evidence>
<sequence length="745" mass="83833">MVNPKPDMTDFKVDLSNCASEPIHIPGQIQSHGFLIALDRQYKVSHCSDNIYELLRETYAKLIGSQLRYIEQLIRGDDQPGFIRDLLNIGKINKSFEQINPFKLAINGETYYLIISASADQYLLEFESSTSDALPDVQKMMGHSISKMLADKNLQSLLENTVLQVKKTILYDRVMIYRFAEDGHGEVVAEAKNEELSPWLGLHYPASDIPQQARDLYKLNLTRIIADVQTTPIKISAAADQDQPLELTYSQLRAVSPVHIQYLKNMGVASSFSISLLCKGELWGLIACHNYTPKFIDFLSRELSKLLGQILSSALEFRQEEIHQQTLEVFSGTLDKLTKQLQETASIEEALTKGPVTVLDIVHASGAVLVYEKNITKIGITPDDGQLTELISWLNQNNNQPLYHLTKLAAHYPAADNYRTVASGIMVVVISKELEEYVIYFKPEQPQFITWAGNPEKQAVMGGNGLMHISPRNSFQQWSQTILSTSLAWSPEEINSALRLQEEITYAINQKAGAIRLLNEQLQRAYDELDTFSYTVSHDLKNPIAAIKAYAQLVARSQGFTDRDRMLLGRINQRADQMHLMIVSILDYSRIGRSAFKYHNIDARALIEDIVRDQSLIYESQNVKITLGSMPELKGDPMMMLQIFSNLISNAVKYSKHGHAPHVHIEGTVNDADICYAIKDNGLGIAPHNLKNVFGLFSRMDNVKDIEGSGVGLAIVKRVVEKHNGRIWVESELNKGSVFFVSFNK</sequence>
<dbReference type="SMART" id="SM00388">
    <property type="entry name" value="HisKA"/>
    <property type="match status" value="1"/>
</dbReference>
<evidence type="ECO:0000256" key="5">
    <source>
        <dbReference type="ARBA" id="ARBA00022553"/>
    </source>
</evidence>
<dbReference type="PROSITE" id="PS50046">
    <property type="entry name" value="PHYTOCHROME_2"/>
    <property type="match status" value="1"/>
</dbReference>
<dbReference type="InterPro" id="IPR043150">
    <property type="entry name" value="Phytochrome_PHY_sf"/>
</dbReference>
<dbReference type="Proteomes" id="UP000183129">
    <property type="component" value="Unassembled WGS sequence"/>
</dbReference>
<dbReference type="SUPFAM" id="SSF47384">
    <property type="entry name" value="Homodimeric domain of signal transducing histidine kinase"/>
    <property type="match status" value="1"/>
</dbReference>
<evidence type="ECO:0000256" key="6">
    <source>
        <dbReference type="ARBA" id="ARBA00022606"/>
    </source>
</evidence>
<keyword evidence="10" id="KW-0067">ATP-binding</keyword>
<comment type="similarity">
    <text evidence="2">In the N-terminal section; belongs to the phytochrome family.</text>
</comment>
<evidence type="ECO:0000313" key="16">
    <source>
        <dbReference type="EMBL" id="SFF45275.1"/>
    </source>
</evidence>
<dbReference type="SMART" id="SM00387">
    <property type="entry name" value="HATPase_c"/>
    <property type="match status" value="1"/>
</dbReference>
<dbReference type="GO" id="GO:0006355">
    <property type="term" value="P:regulation of DNA-templated transcription"/>
    <property type="evidence" value="ECO:0007669"/>
    <property type="project" value="InterPro"/>
</dbReference>
<feature type="domain" description="Histidine kinase" evidence="15">
    <location>
        <begin position="535"/>
        <end position="745"/>
    </location>
</feature>
<dbReference type="InterPro" id="IPR001294">
    <property type="entry name" value="Phytochrome"/>
</dbReference>
<dbReference type="STRING" id="34086.SAMN04488084_10817"/>
<keyword evidence="7" id="KW-0808">Transferase</keyword>
<evidence type="ECO:0000256" key="4">
    <source>
        <dbReference type="ARBA" id="ARBA00022543"/>
    </source>
</evidence>
<dbReference type="Pfam" id="PF01590">
    <property type="entry name" value="GAF"/>
    <property type="match status" value="1"/>
</dbReference>